<proteinExistence type="predicted"/>
<organism evidence="1 2">
    <name type="scientific">Thermosporothrix hazakensis</name>
    <dbReference type="NCBI Taxonomy" id="644383"/>
    <lineage>
        <taxon>Bacteria</taxon>
        <taxon>Bacillati</taxon>
        <taxon>Chloroflexota</taxon>
        <taxon>Ktedonobacteria</taxon>
        <taxon>Ktedonobacterales</taxon>
        <taxon>Thermosporotrichaceae</taxon>
        <taxon>Thermosporothrix</taxon>
    </lineage>
</organism>
<dbReference type="EMBL" id="QKUF01000001">
    <property type="protein sequence ID" value="PZW36514.1"/>
    <property type="molecule type" value="Genomic_DNA"/>
</dbReference>
<accession>A0A326UEP8</accession>
<evidence type="ECO:0000313" key="1">
    <source>
        <dbReference type="EMBL" id="PZW36514.1"/>
    </source>
</evidence>
<gene>
    <name evidence="1" type="ORF">EI42_00690</name>
</gene>
<reference evidence="1 2" key="1">
    <citation type="submission" date="2018-06" db="EMBL/GenBank/DDBJ databases">
        <title>Genomic Encyclopedia of Archaeal and Bacterial Type Strains, Phase II (KMG-II): from individual species to whole genera.</title>
        <authorList>
            <person name="Goeker M."/>
        </authorList>
    </citation>
    <scope>NUCLEOTIDE SEQUENCE [LARGE SCALE GENOMIC DNA]</scope>
    <source>
        <strain evidence="1 2">ATCC BAA-1881</strain>
    </source>
</reference>
<sequence length="148" mass="16947">MYISQSKTKAGIFCSSLPGLLLSSVFPVAILSFLPSPFSRRDIVQGTITLHRVLSETKYVCTVPLLYQIVKSSRPLDHQFRAMILELVSKRCRELLIFRRAACLFVRLWHIILRISSRKVLSVRSTISKKGERSIKPLSFSLAHRFEI</sequence>
<name>A0A326UEP8_THEHA</name>
<dbReference type="Proteomes" id="UP000248806">
    <property type="component" value="Unassembled WGS sequence"/>
</dbReference>
<evidence type="ECO:0000313" key="2">
    <source>
        <dbReference type="Proteomes" id="UP000248806"/>
    </source>
</evidence>
<comment type="caution">
    <text evidence="1">The sequence shown here is derived from an EMBL/GenBank/DDBJ whole genome shotgun (WGS) entry which is preliminary data.</text>
</comment>
<dbReference type="AlphaFoldDB" id="A0A326UEP8"/>
<protein>
    <submittedName>
        <fullName evidence="1">Uncharacterized protein</fullName>
    </submittedName>
</protein>
<keyword evidence="2" id="KW-1185">Reference proteome</keyword>